<dbReference type="AlphaFoldDB" id="A0A6A6BRZ5"/>
<keyword evidence="1 3" id="KW-0472">Membrane</keyword>
<evidence type="ECO:0000256" key="2">
    <source>
        <dbReference type="SAM" id="MobiDB-lite"/>
    </source>
</evidence>
<dbReference type="GO" id="GO:0005783">
    <property type="term" value="C:endoplasmic reticulum"/>
    <property type="evidence" value="ECO:0007669"/>
    <property type="project" value="TreeGrafter"/>
</dbReference>
<dbReference type="OrthoDB" id="5977743at2759"/>
<feature type="transmembrane region" description="Helical" evidence="3">
    <location>
        <begin position="496"/>
        <end position="516"/>
    </location>
</feature>
<evidence type="ECO:0000256" key="3">
    <source>
        <dbReference type="SAM" id="Phobius"/>
    </source>
</evidence>
<gene>
    <name evidence="4" type="ORF">K452DRAFT_242026</name>
</gene>
<proteinExistence type="predicted"/>
<dbReference type="EMBL" id="ML995475">
    <property type="protein sequence ID" value="KAF2146869.1"/>
    <property type="molecule type" value="Genomic_DNA"/>
</dbReference>
<keyword evidence="3" id="KW-0812">Transmembrane</keyword>
<accession>A0A6A6BRZ5</accession>
<keyword evidence="3" id="KW-1133">Transmembrane helix</keyword>
<evidence type="ECO:0000313" key="5">
    <source>
        <dbReference type="Proteomes" id="UP000799438"/>
    </source>
</evidence>
<dbReference type="PANTHER" id="PTHR13315">
    <property type="entry name" value="METALLO PHOSPHOESTERASE RELATED"/>
    <property type="match status" value="1"/>
</dbReference>
<dbReference type="GO" id="GO:0016020">
    <property type="term" value="C:membrane"/>
    <property type="evidence" value="ECO:0007669"/>
    <property type="project" value="GOC"/>
</dbReference>
<feature type="compositionally biased region" description="Basic and acidic residues" evidence="2">
    <location>
        <begin position="544"/>
        <end position="560"/>
    </location>
</feature>
<dbReference type="InterPro" id="IPR033308">
    <property type="entry name" value="PGAP5/Cdc1/Ted1"/>
</dbReference>
<feature type="compositionally biased region" description="Low complexity" evidence="2">
    <location>
        <begin position="561"/>
        <end position="571"/>
    </location>
</feature>
<feature type="region of interest" description="Disordered" evidence="2">
    <location>
        <begin position="523"/>
        <end position="600"/>
    </location>
</feature>
<dbReference type="InterPro" id="IPR029052">
    <property type="entry name" value="Metallo-depent_PP-like"/>
</dbReference>
<keyword evidence="5" id="KW-1185">Reference proteome</keyword>
<evidence type="ECO:0000256" key="1">
    <source>
        <dbReference type="ARBA" id="ARBA00023136"/>
    </source>
</evidence>
<dbReference type="GeneID" id="54295340"/>
<evidence type="ECO:0000313" key="4">
    <source>
        <dbReference type="EMBL" id="KAF2146869.1"/>
    </source>
</evidence>
<sequence length="666" mass="73965">MTSYDDWGYPKSSRTNYHEGPGLKQHAILAAKRLLEKAGVYTPNAPSGKSWNVRHIFSVPNLLTVFWLFYLYWGERSSFRDSIEACEWSNWESWPQDATPHRLAFVADPQLVDPHTYPGRPWPLSTLTVAYTDQYLRRTFSLLDTELYPDTVIFLGDLFDGGREWTSDKDVSEERWKGYGDKFWLREYDRFGRIFFGHWGEGGMQPRVGQKGRKILAGLPGNHDLGFAAGVRTPIRKRFNAYFGDGNRVDVIANHTFISVDTVSLSALGHATGEEVTWRPTQDFLDNVQAEKKRAVARELRVQKGLSPAPKYSHKVVGTDGLAKATLPAPEADGAEFPTILLTHVPLYRSEGTPCGPLREHWPPATPPKGQSEPVNPDERNAIAVRGGYQYQNVLTREISKDITEKIGNVRYAFSGDDHDYCEVMHMGYPSAGGGIREITVKSVSWAMGIRKPGFVMLSMWNPVDEHGSTISSKAGTAEPTIQTHLCLMPDQLGIFIRYGALFGLSLMVLIIRAGVLAGRARSSTQSGSDTILPLSRNRSMSSAEHEKATAHHHTSRSDSSDGASSNSSTTADHKGSLSVRSSKPRTRNPSPSGGYGLPSAGSGVPLINYAGYFGPPPETREKKVQFVAPIKPKKSPGLFLPELRDSLLRVAAVVLVVYFWLTWRW</sequence>
<name>A0A6A6BRZ5_9PEZI</name>
<dbReference type="RefSeq" id="XP_033402578.1">
    <property type="nucleotide sequence ID" value="XM_033537844.1"/>
</dbReference>
<dbReference type="GO" id="GO:0006506">
    <property type="term" value="P:GPI anchor biosynthetic process"/>
    <property type="evidence" value="ECO:0007669"/>
    <property type="project" value="InterPro"/>
</dbReference>
<feature type="transmembrane region" description="Helical" evidence="3">
    <location>
        <begin position="647"/>
        <end position="664"/>
    </location>
</feature>
<reference evidence="4" key="1">
    <citation type="journal article" date="2020" name="Stud. Mycol.">
        <title>101 Dothideomycetes genomes: a test case for predicting lifestyles and emergence of pathogens.</title>
        <authorList>
            <person name="Haridas S."/>
            <person name="Albert R."/>
            <person name="Binder M."/>
            <person name="Bloem J."/>
            <person name="Labutti K."/>
            <person name="Salamov A."/>
            <person name="Andreopoulos B."/>
            <person name="Baker S."/>
            <person name="Barry K."/>
            <person name="Bills G."/>
            <person name="Bluhm B."/>
            <person name="Cannon C."/>
            <person name="Castanera R."/>
            <person name="Culley D."/>
            <person name="Daum C."/>
            <person name="Ezra D."/>
            <person name="Gonzalez J."/>
            <person name="Henrissat B."/>
            <person name="Kuo A."/>
            <person name="Liang C."/>
            <person name="Lipzen A."/>
            <person name="Lutzoni F."/>
            <person name="Magnuson J."/>
            <person name="Mondo S."/>
            <person name="Nolan M."/>
            <person name="Ohm R."/>
            <person name="Pangilinan J."/>
            <person name="Park H.-J."/>
            <person name="Ramirez L."/>
            <person name="Alfaro M."/>
            <person name="Sun H."/>
            <person name="Tritt A."/>
            <person name="Yoshinaga Y."/>
            <person name="Zwiers L.-H."/>
            <person name="Turgeon B."/>
            <person name="Goodwin S."/>
            <person name="Spatafora J."/>
            <person name="Crous P."/>
            <person name="Grigoriev I."/>
        </authorList>
    </citation>
    <scope>NUCLEOTIDE SEQUENCE</scope>
    <source>
        <strain evidence="4">CBS 121167</strain>
    </source>
</reference>
<dbReference type="PANTHER" id="PTHR13315:SF4">
    <property type="entry name" value="METALLOPHOSPHOESTERASE, ISOFORM E"/>
    <property type="match status" value="1"/>
</dbReference>
<protein>
    <submittedName>
        <fullName evidence="4">Uncharacterized protein</fullName>
    </submittedName>
</protein>
<dbReference type="SUPFAM" id="SSF56300">
    <property type="entry name" value="Metallo-dependent phosphatases"/>
    <property type="match status" value="1"/>
</dbReference>
<dbReference type="Proteomes" id="UP000799438">
    <property type="component" value="Unassembled WGS sequence"/>
</dbReference>
<organism evidence="4 5">
    <name type="scientific">Aplosporella prunicola CBS 121167</name>
    <dbReference type="NCBI Taxonomy" id="1176127"/>
    <lineage>
        <taxon>Eukaryota</taxon>
        <taxon>Fungi</taxon>
        <taxon>Dikarya</taxon>
        <taxon>Ascomycota</taxon>
        <taxon>Pezizomycotina</taxon>
        <taxon>Dothideomycetes</taxon>
        <taxon>Dothideomycetes incertae sedis</taxon>
        <taxon>Botryosphaeriales</taxon>
        <taxon>Aplosporellaceae</taxon>
        <taxon>Aplosporella</taxon>
    </lineage>
</organism>